<evidence type="ECO:0000256" key="3">
    <source>
        <dbReference type="ARBA" id="ARBA00022475"/>
    </source>
</evidence>
<gene>
    <name evidence="15 17" type="primary">atpF</name>
    <name evidence="17" type="ORF">BUANCORI2928_004</name>
</gene>
<evidence type="ECO:0000256" key="9">
    <source>
        <dbReference type="ARBA" id="ARBA00023136"/>
    </source>
</evidence>
<dbReference type="InterPro" id="IPR050059">
    <property type="entry name" value="ATP_synthase_B_chain"/>
</dbReference>
<dbReference type="GO" id="GO:0005886">
    <property type="term" value="C:plasma membrane"/>
    <property type="evidence" value="ECO:0007669"/>
    <property type="project" value="UniProtKB-SubCell"/>
</dbReference>
<keyword evidence="3 15" id="KW-1003">Cell membrane</keyword>
<dbReference type="InterPro" id="IPR002146">
    <property type="entry name" value="ATP_synth_b/b'su_bac/chlpt"/>
</dbReference>
<evidence type="ECO:0000256" key="13">
    <source>
        <dbReference type="ARBA" id="ARBA00026054"/>
    </source>
</evidence>
<keyword evidence="6 15" id="KW-0375">Hydrogen ion transport</keyword>
<accession>A0AAT9IFZ6</accession>
<dbReference type="GO" id="GO:0045259">
    <property type="term" value="C:proton-transporting ATP synthase complex"/>
    <property type="evidence" value="ECO:0007669"/>
    <property type="project" value="UniProtKB-KW"/>
</dbReference>
<dbReference type="PANTHER" id="PTHR33445">
    <property type="entry name" value="ATP SYNTHASE SUBUNIT B', CHLOROPLASTIC"/>
    <property type="match status" value="1"/>
</dbReference>
<evidence type="ECO:0000313" key="17">
    <source>
        <dbReference type="EMBL" id="CAL4041947.1"/>
    </source>
</evidence>
<comment type="function">
    <text evidence="11 15">F(1)F(0) ATP synthase produces ATP from ADP in the presence of a proton or sodium gradient. F-type ATPases consist of two structural domains, F(1) containing the extramembraneous catalytic core and F(0) containing the membrane proton channel, linked together by a central stalk and a peripheral stalk. During catalysis, ATP synthesis in the catalytic domain of F(1) is coupled via a rotary mechanism of the central stalk subunits to proton translocation.</text>
</comment>
<evidence type="ECO:0000256" key="15">
    <source>
        <dbReference type="HAMAP-Rule" id="MF_01398"/>
    </source>
</evidence>
<dbReference type="CDD" id="cd06503">
    <property type="entry name" value="ATP-synt_Fo_b"/>
    <property type="match status" value="1"/>
</dbReference>
<dbReference type="GO" id="GO:0046961">
    <property type="term" value="F:proton-transporting ATPase activity, rotational mechanism"/>
    <property type="evidence" value="ECO:0007669"/>
    <property type="project" value="TreeGrafter"/>
</dbReference>
<dbReference type="Pfam" id="PF00430">
    <property type="entry name" value="ATP-synt_B"/>
    <property type="match status" value="1"/>
</dbReference>
<comment type="subunit">
    <text evidence="13">F-type ATPases have 2 components, F(1) - the catalytic core - and F(0) - the membrane proton channel. F(1) has five subunits: alpha(3), beta(3), gamma(1), delta(1), epsilon(1). F(0) has four main subunits: a(1), b(2) and c(10-14). The alpha and beta chains form an alternating ring which encloses part of the gamma chain. F(1) is attached to F(0) by a central stalk formed by the gamma and epsilon chains, while a peripheral stalk is formed by the delta and b chains.</text>
</comment>
<comment type="subunit">
    <text evidence="15">F-type ATPases have 2 components, F(1) - the catalytic core - and F(0) - the membrane proton channel. F(1) has five subunits: alpha(3), beta(3), gamma(1), delta(1), epsilon(1). F(0) has three main subunits: a(1), b(2) and c(10-14). The alpha and beta chains form an alternating ring which encloses part of the gamma chain. F(1) is attached to F(0) by a central stalk formed by the gamma and epsilon chains, while a peripheral stalk is formed by the delta and b chains.</text>
</comment>
<keyword evidence="7 15" id="KW-1133">Transmembrane helix</keyword>
<dbReference type="InterPro" id="IPR005864">
    <property type="entry name" value="ATP_synth_F0_bsu_bac"/>
</dbReference>
<comment type="similarity">
    <text evidence="1 15 16">Belongs to the ATPase B chain family.</text>
</comment>
<feature type="transmembrane region" description="Helical" evidence="15">
    <location>
        <begin position="12"/>
        <end position="30"/>
    </location>
</feature>
<keyword evidence="4 15" id="KW-0138">CF(0)</keyword>
<reference evidence="17" key="1">
    <citation type="submission" date="2024-06" db="EMBL/GenBank/DDBJ databases">
        <authorList>
            <person name="Manzano-Marin A."/>
            <person name="Manzano-Marin A."/>
            <person name="Alejandro Manzano Marin A."/>
        </authorList>
    </citation>
    <scope>NUCLEOTIDE SEQUENCE</scope>
    <source>
        <strain evidence="17">Ancorni-2928</strain>
    </source>
</reference>
<dbReference type="EMBL" id="OZ060371">
    <property type="protein sequence ID" value="CAL4041947.1"/>
    <property type="molecule type" value="Genomic_DNA"/>
</dbReference>
<keyword evidence="9 15" id="KW-0472">Membrane</keyword>
<dbReference type="RefSeq" id="WP_367680993.1">
    <property type="nucleotide sequence ID" value="NZ_OZ060371.1"/>
</dbReference>
<evidence type="ECO:0000256" key="8">
    <source>
        <dbReference type="ARBA" id="ARBA00023065"/>
    </source>
</evidence>
<comment type="function">
    <text evidence="12">Component of the F(0) channel, it forms part of the peripheral stalk, linking F(1) to F(0). The b'-subunit is a diverged and duplicated form of b found in plants and photosynthetic bacteria.</text>
</comment>
<dbReference type="GO" id="GO:0046933">
    <property type="term" value="F:proton-transporting ATP synthase activity, rotational mechanism"/>
    <property type="evidence" value="ECO:0007669"/>
    <property type="project" value="UniProtKB-UniRule"/>
</dbReference>
<keyword evidence="2 15" id="KW-0813">Transport</keyword>
<keyword evidence="5 15" id="KW-0812">Transmembrane</keyword>
<evidence type="ECO:0000256" key="10">
    <source>
        <dbReference type="ARBA" id="ARBA00023310"/>
    </source>
</evidence>
<evidence type="ECO:0000256" key="4">
    <source>
        <dbReference type="ARBA" id="ARBA00022547"/>
    </source>
</evidence>
<proteinExistence type="inferred from homology"/>
<keyword evidence="8 15" id="KW-0406">Ion transport</keyword>
<dbReference type="NCBIfam" id="TIGR01144">
    <property type="entry name" value="ATP_synt_b"/>
    <property type="match status" value="1"/>
</dbReference>
<evidence type="ECO:0000256" key="16">
    <source>
        <dbReference type="RuleBase" id="RU003848"/>
    </source>
</evidence>
<sequence>MNLNATMIGQTISFIFFVFFCMIYIWPPIINSINNRKKKIRAGLIFSNQAKLDLILAKKTAKKKIEKAKILAINIINKAYKNKNLILKQAEDLAKKKEIESIKKIKTQIKLQYQQEIETLKHKITKLSISIAEKIIHSSVDKLKSEKIVKKFFSNFT</sequence>
<dbReference type="GO" id="GO:0012505">
    <property type="term" value="C:endomembrane system"/>
    <property type="evidence" value="ECO:0007669"/>
    <property type="project" value="UniProtKB-SubCell"/>
</dbReference>
<evidence type="ECO:0000256" key="11">
    <source>
        <dbReference type="ARBA" id="ARBA00025198"/>
    </source>
</evidence>
<evidence type="ECO:0000256" key="14">
    <source>
        <dbReference type="ARBA" id="ARBA00037847"/>
    </source>
</evidence>
<dbReference type="PANTHER" id="PTHR33445:SF1">
    <property type="entry name" value="ATP SYNTHASE SUBUNIT B"/>
    <property type="match status" value="1"/>
</dbReference>
<evidence type="ECO:0000256" key="5">
    <source>
        <dbReference type="ARBA" id="ARBA00022692"/>
    </source>
</evidence>
<dbReference type="AlphaFoldDB" id="A0AAT9IFZ6"/>
<evidence type="ECO:0000256" key="12">
    <source>
        <dbReference type="ARBA" id="ARBA00025614"/>
    </source>
</evidence>
<keyword evidence="10 15" id="KW-0066">ATP synthesis</keyword>
<evidence type="ECO:0000256" key="7">
    <source>
        <dbReference type="ARBA" id="ARBA00022989"/>
    </source>
</evidence>
<protein>
    <recommendedName>
        <fullName evidence="15">ATP synthase subunit b</fullName>
    </recommendedName>
    <alternativeName>
        <fullName evidence="15">ATP synthase F(0) sector subunit b</fullName>
    </alternativeName>
    <alternativeName>
        <fullName evidence="15">ATPase subunit I</fullName>
    </alternativeName>
    <alternativeName>
        <fullName evidence="15">F-type ATPase subunit b</fullName>
        <shortName evidence="15">F-ATPase subunit b</shortName>
    </alternativeName>
</protein>
<evidence type="ECO:0000256" key="1">
    <source>
        <dbReference type="ARBA" id="ARBA00005513"/>
    </source>
</evidence>
<dbReference type="Gene3D" id="6.10.250.1580">
    <property type="match status" value="1"/>
</dbReference>
<name>A0AAT9IFZ6_9GAMM</name>
<comment type="subcellular location">
    <subcellularLocation>
        <location evidence="15">Cell membrane</location>
        <topology evidence="15">Single-pass membrane protein</topology>
    </subcellularLocation>
    <subcellularLocation>
        <location evidence="14">Endomembrane system</location>
        <topology evidence="14">Single-pass membrane protein</topology>
    </subcellularLocation>
</comment>
<organism evidence="17">
    <name type="scientific">Buchnera aphidicola</name>
    <name type="common">Anoecia corni</name>
    <dbReference type="NCBI Taxonomy" id="2994477"/>
    <lineage>
        <taxon>Bacteria</taxon>
        <taxon>Pseudomonadati</taxon>
        <taxon>Pseudomonadota</taxon>
        <taxon>Gammaproteobacteria</taxon>
        <taxon>Enterobacterales</taxon>
        <taxon>Erwiniaceae</taxon>
        <taxon>Buchnera</taxon>
    </lineage>
</organism>
<evidence type="ECO:0000256" key="6">
    <source>
        <dbReference type="ARBA" id="ARBA00022781"/>
    </source>
</evidence>
<dbReference type="HAMAP" id="MF_01398">
    <property type="entry name" value="ATP_synth_b_bprime"/>
    <property type="match status" value="1"/>
</dbReference>
<evidence type="ECO:0000256" key="2">
    <source>
        <dbReference type="ARBA" id="ARBA00022448"/>
    </source>
</evidence>